<dbReference type="PANTHER" id="PTHR30121:SF11">
    <property type="entry name" value="AAA+ ATPASE DOMAIN-CONTAINING PROTEIN"/>
    <property type="match status" value="1"/>
</dbReference>
<dbReference type="InterPro" id="IPR027417">
    <property type="entry name" value="P-loop_NTPase"/>
</dbReference>
<evidence type="ECO:0000256" key="2">
    <source>
        <dbReference type="SAM" id="Phobius"/>
    </source>
</evidence>
<dbReference type="EMBL" id="BKZW01000001">
    <property type="protein sequence ID" value="GER88955.1"/>
    <property type="molecule type" value="Genomic_DNA"/>
</dbReference>
<dbReference type="Pfam" id="PF10412">
    <property type="entry name" value="TrwB_AAD_bind"/>
    <property type="match status" value="1"/>
</dbReference>
<sequence length="978" mass="109721">MNNAMHISPEQTSSALGVTERHGYSMCVIPPSRGHGQEVVQLTAAMHSLVLNDRHPIALELVGTAEQRRFVIRATSQEGLDHAITQLRARYPLAYFRSLLADDDPFVLRAGETISAIELKAGAAAYLPLRSWTEDEQSSDHAMDPLLGVLGALDTLPPGVRVISQLALAPAPMNWSRRHQRKAIEHALEPAREKERHVLREQHRPMGERGPSLPILMLGALLLVGVMTYSTWKNMMPISWQQAIAGLLHDIITPHPGASSLPVSLSLPALIVASILVALFIGIDQLRRRYQRPPIYDQALVGQKTSQMAYRVRFRLYVISADDSSISSRKERDIQQSIEPLKEDRSNRAVSQVGRRIHIDIIKITHLCKMCMQRNRRHHVLLARMVAAYRQYHLAAGNYFVPRRLWGLQAKGCVQGHHDLFLRESGWWRGLRSSRHLMSVDTLASLWHLPAPETLSELASMEQTAVRTLPLPVALIHQQQQGIPIGLAEHAGHCHAVTIPQEVLNSHLFIGGKSGEGKSTCLEYLAREAMEQGGLVVIDPHGDLVDHILALVPEHRSQDVVLVDLSNDDHVIGLNPLDAALGRGRDKAVSDLLKTLAHIWAASWGSRMETAFAYALRTLFEVNRIHVAQGEPQRQYTLLDVMLVLTDESFCHALLDQIEDPFILRWWHLYYDPLNAQMQRDRSDPVLSKVAKFESLIARRIVGQAISTINFTECIEQEKIVLVKLAKGVVGEDVARLLGATLLGLLQITLEEQGNRVETQRKRLRIIIDEFQTLQGVDWGALAELRKYGAAFYLATQSLEYLSDMDASLLHVVLANVKQYIVFHMSAQDALTIHSELGVEAEDIVNLDRYMCYVKLLYQQHRQPTFSMRLLPPSAGEIQQADLIRLASQKHYTVPAYVVDAQLREALAAALMLMPAWNEDGERAVSMGKMDTKQSDSLARQDRKYRGRKSEDMREKATSQRGNLSSSSSKGKHIKDEP</sequence>
<evidence type="ECO:0000313" key="4">
    <source>
        <dbReference type="EMBL" id="GER88955.1"/>
    </source>
</evidence>
<name>A0A5J4KM62_9CHLR</name>
<dbReference type="PANTHER" id="PTHR30121">
    <property type="entry name" value="UNCHARACTERIZED PROTEIN YJGR-RELATED"/>
    <property type="match status" value="1"/>
</dbReference>
<reference evidence="4 5" key="1">
    <citation type="submission" date="2019-10" db="EMBL/GenBank/DDBJ databases">
        <title>Dictyobacter vulcani sp. nov., within the class Ktedonobacteria, isolated from soil of volcanic Mt. Zao.</title>
        <authorList>
            <person name="Zheng Y."/>
            <person name="Wang C.M."/>
            <person name="Sakai Y."/>
            <person name="Abe K."/>
            <person name="Yokota A."/>
            <person name="Yabe S."/>
        </authorList>
    </citation>
    <scope>NUCLEOTIDE SEQUENCE [LARGE SCALE GENOMIC DNA]</scope>
    <source>
        <strain evidence="4 5">W12</strain>
    </source>
</reference>
<protein>
    <recommendedName>
        <fullName evidence="3">Type IV secretion system coupling protein TraD DNA-binding domain-containing protein</fullName>
    </recommendedName>
</protein>
<proteinExistence type="predicted"/>
<gene>
    <name evidence="4" type="ORF">KDW_31170</name>
</gene>
<evidence type="ECO:0000313" key="5">
    <source>
        <dbReference type="Proteomes" id="UP000326912"/>
    </source>
</evidence>
<dbReference type="InterPro" id="IPR051162">
    <property type="entry name" value="T4SS_component"/>
</dbReference>
<feature type="compositionally biased region" description="Polar residues" evidence="1">
    <location>
        <begin position="959"/>
        <end position="969"/>
    </location>
</feature>
<dbReference type="AlphaFoldDB" id="A0A5J4KM62"/>
<feature type="transmembrane region" description="Helical" evidence="2">
    <location>
        <begin position="213"/>
        <end position="232"/>
    </location>
</feature>
<accession>A0A5J4KM62</accession>
<dbReference type="Gene3D" id="3.40.50.300">
    <property type="entry name" value="P-loop containing nucleotide triphosphate hydrolases"/>
    <property type="match status" value="2"/>
</dbReference>
<dbReference type="Proteomes" id="UP000326912">
    <property type="component" value="Unassembled WGS sequence"/>
</dbReference>
<dbReference type="RefSeq" id="WP_151756788.1">
    <property type="nucleotide sequence ID" value="NZ_BKZW01000001.1"/>
</dbReference>
<evidence type="ECO:0000256" key="1">
    <source>
        <dbReference type="SAM" id="MobiDB-lite"/>
    </source>
</evidence>
<dbReference type="SUPFAM" id="SSF52540">
    <property type="entry name" value="P-loop containing nucleoside triphosphate hydrolases"/>
    <property type="match status" value="1"/>
</dbReference>
<feature type="compositionally biased region" description="Basic and acidic residues" evidence="1">
    <location>
        <begin position="930"/>
        <end position="958"/>
    </location>
</feature>
<comment type="caution">
    <text evidence="4">The sequence shown here is derived from an EMBL/GenBank/DDBJ whole genome shotgun (WGS) entry which is preliminary data.</text>
</comment>
<feature type="region of interest" description="Disordered" evidence="1">
    <location>
        <begin position="927"/>
        <end position="978"/>
    </location>
</feature>
<dbReference type="InterPro" id="IPR019476">
    <property type="entry name" value="T4SS_TraD_DNA-bd"/>
</dbReference>
<keyword evidence="5" id="KW-1185">Reference proteome</keyword>
<feature type="domain" description="Type IV secretion system coupling protein TraD DNA-binding" evidence="3">
    <location>
        <begin position="496"/>
        <end position="831"/>
    </location>
</feature>
<feature type="transmembrane region" description="Helical" evidence="2">
    <location>
        <begin position="265"/>
        <end position="283"/>
    </location>
</feature>
<organism evidence="4 5">
    <name type="scientific">Dictyobacter vulcani</name>
    <dbReference type="NCBI Taxonomy" id="2607529"/>
    <lineage>
        <taxon>Bacteria</taxon>
        <taxon>Bacillati</taxon>
        <taxon>Chloroflexota</taxon>
        <taxon>Ktedonobacteria</taxon>
        <taxon>Ktedonobacterales</taxon>
        <taxon>Dictyobacteraceae</taxon>
        <taxon>Dictyobacter</taxon>
    </lineage>
</organism>
<keyword evidence="2" id="KW-1133">Transmembrane helix</keyword>
<evidence type="ECO:0000259" key="3">
    <source>
        <dbReference type="Pfam" id="PF10412"/>
    </source>
</evidence>
<keyword evidence="2" id="KW-0472">Membrane</keyword>
<keyword evidence="2" id="KW-0812">Transmembrane</keyword>